<evidence type="ECO:0000256" key="4">
    <source>
        <dbReference type="ARBA" id="ARBA00023136"/>
    </source>
</evidence>
<dbReference type="GO" id="GO:0043190">
    <property type="term" value="C:ATP-binding cassette (ABC) transporter complex"/>
    <property type="evidence" value="ECO:0007669"/>
    <property type="project" value="InterPro"/>
</dbReference>
<dbReference type="OrthoDB" id="3217868at2"/>
<dbReference type="PROSITE" id="PS51012">
    <property type="entry name" value="ABC_TM2"/>
    <property type="match status" value="1"/>
</dbReference>
<gene>
    <name evidence="9" type="ORF">Q760_06450</name>
</gene>
<evidence type="ECO:0000313" key="9">
    <source>
        <dbReference type="EMBL" id="KGM00699.1"/>
    </source>
</evidence>
<accession>A0A0A0B4G9</accession>
<evidence type="ECO:0000256" key="7">
    <source>
        <dbReference type="SAM" id="MobiDB-lite"/>
    </source>
</evidence>
<dbReference type="STRING" id="1408250.Q760_06450"/>
<evidence type="ECO:0000256" key="6">
    <source>
        <dbReference type="RuleBase" id="RU361157"/>
    </source>
</evidence>
<protein>
    <recommendedName>
        <fullName evidence="6">Transport permease protein</fullName>
    </recommendedName>
</protein>
<feature type="transmembrane region" description="Helical" evidence="6">
    <location>
        <begin position="44"/>
        <end position="66"/>
    </location>
</feature>
<feature type="transmembrane region" description="Helical" evidence="6">
    <location>
        <begin position="198"/>
        <end position="216"/>
    </location>
</feature>
<dbReference type="PIRSF" id="PIRSF006648">
    <property type="entry name" value="DrrB"/>
    <property type="match status" value="1"/>
</dbReference>
<dbReference type="PANTHER" id="PTHR43027">
    <property type="entry name" value="DOXORUBICIN RESISTANCE ABC TRANSPORTER PERMEASE PROTEIN DRRC-RELATED"/>
    <property type="match status" value="1"/>
</dbReference>
<keyword evidence="5" id="KW-0046">Antibiotic resistance</keyword>
<comment type="caution">
    <text evidence="9">The sequence shown here is derived from an EMBL/GenBank/DDBJ whole genome shotgun (WGS) entry which is preliminary data.</text>
</comment>
<keyword evidence="10" id="KW-1185">Reference proteome</keyword>
<dbReference type="InterPro" id="IPR047817">
    <property type="entry name" value="ABC2_TM_bact-type"/>
</dbReference>
<keyword evidence="2 6" id="KW-0812">Transmembrane</keyword>
<keyword evidence="3 6" id="KW-1133">Transmembrane helix</keyword>
<keyword evidence="6" id="KW-1003">Cell membrane</keyword>
<proteinExistence type="inferred from homology"/>
<evidence type="ECO:0000259" key="8">
    <source>
        <dbReference type="PROSITE" id="PS51012"/>
    </source>
</evidence>
<dbReference type="Proteomes" id="UP000029833">
    <property type="component" value="Unassembled WGS sequence"/>
</dbReference>
<feature type="transmembrane region" description="Helical" evidence="6">
    <location>
        <begin position="253"/>
        <end position="271"/>
    </location>
</feature>
<evidence type="ECO:0000256" key="2">
    <source>
        <dbReference type="ARBA" id="ARBA00022692"/>
    </source>
</evidence>
<comment type="subcellular location">
    <subcellularLocation>
        <location evidence="6">Cell membrane</location>
        <topology evidence="6">Multi-pass membrane protein</topology>
    </subcellularLocation>
    <subcellularLocation>
        <location evidence="1">Membrane</location>
        <topology evidence="1">Multi-pass membrane protein</topology>
    </subcellularLocation>
</comment>
<name>A0A0A0B4G9_9CELL</name>
<feature type="transmembrane region" description="Helical" evidence="6">
    <location>
        <begin position="129"/>
        <end position="153"/>
    </location>
</feature>
<dbReference type="AlphaFoldDB" id="A0A0A0B4G9"/>
<dbReference type="InterPro" id="IPR000412">
    <property type="entry name" value="ABC_2_transport"/>
</dbReference>
<comment type="similarity">
    <text evidence="6">Belongs to the ABC-2 integral membrane protein family.</text>
</comment>
<dbReference type="Pfam" id="PF01061">
    <property type="entry name" value="ABC2_membrane"/>
    <property type="match status" value="1"/>
</dbReference>
<dbReference type="InterPro" id="IPR052902">
    <property type="entry name" value="ABC-2_transporter"/>
</dbReference>
<keyword evidence="6" id="KW-0813">Transport</keyword>
<dbReference type="EMBL" id="AXNT01000174">
    <property type="protein sequence ID" value="KGM00699.1"/>
    <property type="molecule type" value="Genomic_DNA"/>
</dbReference>
<evidence type="ECO:0000313" key="10">
    <source>
        <dbReference type="Proteomes" id="UP000029833"/>
    </source>
</evidence>
<feature type="transmembrane region" description="Helical" evidence="6">
    <location>
        <begin position="86"/>
        <end position="108"/>
    </location>
</feature>
<dbReference type="GO" id="GO:0046677">
    <property type="term" value="P:response to antibiotic"/>
    <property type="evidence" value="ECO:0007669"/>
    <property type="project" value="UniProtKB-KW"/>
</dbReference>
<feature type="region of interest" description="Disordered" evidence="7">
    <location>
        <begin position="1"/>
        <end position="22"/>
    </location>
</feature>
<reference evidence="9 10" key="1">
    <citation type="submission" date="2013-10" db="EMBL/GenBank/DDBJ databases">
        <authorList>
            <person name="Wang G."/>
            <person name="Zhuang W."/>
        </authorList>
    </citation>
    <scope>NUCLEOTIDE SEQUENCE [LARGE SCALE GENOMIC DNA]</scope>
    <source>
        <strain evidence="9 10">DSM 20118</strain>
    </source>
</reference>
<dbReference type="PANTHER" id="PTHR43027:SF2">
    <property type="entry name" value="TRANSPORT PERMEASE PROTEIN"/>
    <property type="match status" value="1"/>
</dbReference>
<keyword evidence="4 6" id="KW-0472">Membrane</keyword>
<feature type="domain" description="ABC transmembrane type-2" evidence="8">
    <location>
        <begin position="43"/>
        <end position="274"/>
    </location>
</feature>
<evidence type="ECO:0000256" key="3">
    <source>
        <dbReference type="ARBA" id="ARBA00022989"/>
    </source>
</evidence>
<sequence>MTAAPLTPTPAPVPTARPTTATSGRVLARVTRTEALLFLREPSAAFFGLAFPALLLVVLGLFMPWADQPFDEKDPVLSQITAITGYTPIVLALAIATVGFSTFPTPIATYRGNGVLRRLATTPLPSSRVLAAQVLVNVATLVVASVLAVVLGVVVLDISLPADPLALVLGFVLGATSTMAVGCLIAARAPNTSSANGVGMLLYFVSLFFAGVWMPLPLMPEIVQTISRYTPVGAASQAMGAGWYGQAFPATELLVMAAWTLVGVPVAAKIFRWS</sequence>
<organism evidence="9 10">
    <name type="scientific">Cellulomonas cellasea DSM 20118</name>
    <dbReference type="NCBI Taxonomy" id="1408250"/>
    <lineage>
        <taxon>Bacteria</taxon>
        <taxon>Bacillati</taxon>
        <taxon>Actinomycetota</taxon>
        <taxon>Actinomycetes</taxon>
        <taxon>Micrococcales</taxon>
        <taxon>Cellulomonadaceae</taxon>
        <taxon>Cellulomonas</taxon>
    </lineage>
</organism>
<dbReference type="InterPro" id="IPR013525">
    <property type="entry name" value="ABC2_TM"/>
</dbReference>
<evidence type="ECO:0000256" key="5">
    <source>
        <dbReference type="ARBA" id="ARBA00023251"/>
    </source>
</evidence>
<dbReference type="GO" id="GO:0140359">
    <property type="term" value="F:ABC-type transporter activity"/>
    <property type="evidence" value="ECO:0007669"/>
    <property type="project" value="InterPro"/>
</dbReference>
<dbReference type="RefSeq" id="WP_034634696.1">
    <property type="nucleotide sequence ID" value="NZ_AXNT01000174.1"/>
</dbReference>
<feature type="transmembrane region" description="Helical" evidence="6">
    <location>
        <begin position="165"/>
        <end position="186"/>
    </location>
</feature>
<evidence type="ECO:0000256" key="1">
    <source>
        <dbReference type="ARBA" id="ARBA00004141"/>
    </source>
</evidence>